<sequence length="607" mass="68794">MPSLIARRKTAYVFAAFTLIFLYYTHSPSSIYGLPNAPSIIASGPVKPAFDWANVSHHYPVQSMAPMPTTKVQIPQIQHDFDAEDPQDRKIRLKRQQKVKDEFLHAWKGYKKYAWLHDELTPISGRQTDPFGGWAATLVDSLDTLWIMNLTSEFEEAVHAINKIDFSTCSLEELNVFETTIRYLGGVLAAYDLSNGRYPTLLDKAIEMGHMLYKAFDTPNRMPITRWNFRAAVEGLPQEADDTVLVAELGSMTMEFTRLSQITGDPRWYDAVARITDAFVAQQRSTKLPGLFPTAVNARRLDFTTHSAFTLGGMADSLYEYFPKQHLLLHGATSQYRKLFTQASFPIKRHMLYRPMTPGNKDILLAGDVATDGSITPPTTVFLEPKNQHLSCFAGGMFALAGRAFSLAEDVDVGRRLTEGCLWAYDASPHGIMPEVMYTLPCPDTGPWAGERCEWQEDAWFEAVETAHRNVDPTVYNPEPVSADALIAEHNLRKGVARVADRRYVLRPEAIESLFVLYRVTGDWRLPDRAWRMFENVVKNTRTRYGHAGLDDCVADRPSQGDRMESFWLAETLKYFYLVFEEPGVVSLDEWVFNTEAHPFKWAGGSR</sequence>
<feature type="active site" description="Proton donor" evidence="6">
    <location>
        <position position="435"/>
    </location>
</feature>
<dbReference type="FunFam" id="1.50.10.10:FF:000037">
    <property type="entry name" value="alpha-1,2-Mannosidase"/>
    <property type="match status" value="1"/>
</dbReference>
<keyword evidence="4 9" id="KW-0378">Hydrolase</keyword>
<keyword evidence="11" id="KW-1185">Reference proteome</keyword>
<evidence type="ECO:0000256" key="7">
    <source>
        <dbReference type="PIRSR" id="PIRSR601382-2"/>
    </source>
</evidence>
<dbReference type="Pfam" id="PF01532">
    <property type="entry name" value="Glyco_hydro_47"/>
    <property type="match status" value="1"/>
</dbReference>
<keyword evidence="7" id="KW-0106">Calcium</keyword>
<keyword evidence="5 8" id="KW-1015">Disulfide bond</keyword>
<feature type="disulfide bond" evidence="8">
    <location>
        <begin position="392"/>
        <end position="421"/>
    </location>
</feature>
<dbReference type="OrthoDB" id="8118055at2759"/>
<dbReference type="GO" id="GO:0036503">
    <property type="term" value="P:ERAD pathway"/>
    <property type="evidence" value="ECO:0007669"/>
    <property type="project" value="UniProtKB-ARBA"/>
</dbReference>
<evidence type="ECO:0000256" key="3">
    <source>
        <dbReference type="ARBA" id="ARBA00007658"/>
    </source>
</evidence>
<comment type="similarity">
    <text evidence="3 9">Belongs to the glycosyl hydrolase 47 family.</text>
</comment>
<evidence type="ECO:0000256" key="8">
    <source>
        <dbReference type="PIRSR" id="PIRSR601382-3"/>
    </source>
</evidence>
<keyword evidence="7" id="KW-0479">Metal-binding</keyword>
<evidence type="ECO:0000256" key="6">
    <source>
        <dbReference type="PIRSR" id="PIRSR601382-1"/>
    </source>
</evidence>
<comment type="caution">
    <text evidence="10">The sequence shown here is derived from an EMBL/GenBank/DDBJ whole genome shotgun (WGS) entry which is preliminary data.</text>
</comment>
<dbReference type="AlphaFoldDB" id="A0A8H4II82"/>
<dbReference type="EMBL" id="WWBZ02000082">
    <property type="protein sequence ID" value="KAF4301530.1"/>
    <property type="molecule type" value="Genomic_DNA"/>
</dbReference>
<dbReference type="SUPFAM" id="SSF48225">
    <property type="entry name" value="Seven-hairpin glycosidases"/>
    <property type="match status" value="1"/>
</dbReference>
<comment type="pathway">
    <text evidence="2">Protein modification; protein glycosylation.</text>
</comment>
<evidence type="ECO:0000256" key="9">
    <source>
        <dbReference type="RuleBase" id="RU361193"/>
    </source>
</evidence>
<proteinExistence type="inferred from homology"/>
<name>A0A8H4II82_9PEZI</name>
<evidence type="ECO:0000313" key="11">
    <source>
        <dbReference type="Proteomes" id="UP000572817"/>
    </source>
</evidence>
<feature type="binding site" evidence="7">
    <location>
        <position position="595"/>
    </location>
    <ligand>
        <name>Ca(2+)</name>
        <dbReference type="ChEBI" id="CHEBI:29108"/>
    </ligand>
</feature>
<feature type="active site" description="Proton donor" evidence="6">
    <location>
        <position position="178"/>
    </location>
</feature>
<dbReference type="Gene3D" id="1.50.10.10">
    <property type="match status" value="1"/>
</dbReference>
<dbReference type="InterPro" id="IPR001382">
    <property type="entry name" value="Glyco_hydro_47"/>
</dbReference>
<dbReference type="GO" id="GO:0005783">
    <property type="term" value="C:endoplasmic reticulum"/>
    <property type="evidence" value="ECO:0007669"/>
    <property type="project" value="TreeGrafter"/>
</dbReference>
<dbReference type="GO" id="GO:0005975">
    <property type="term" value="P:carbohydrate metabolic process"/>
    <property type="evidence" value="ECO:0007669"/>
    <property type="project" value="InterPro"/>
</dbReference>
<evidence type="ECO:0000256" key="5">
    <source>
        <dbReference type="ARBA" id="ARBA00023157"/>
    </source>
</evidence>
<dbReference type="GO" id="GO:0005509">
    <property type="term" value="F:calcium ion binding"/>
    <property type="evidence" value="ECO:0007669"/>
    <property type="project" value="InterPro"/>
</dbReference>
<dbReference type="PANTHER" id="PTHR11742:SF49">
    <property type="entry name" value="ALPHA-1,2-MANNOSIDASE"/>
    <property type="match status" value="1"/>
</dbReference>
<dbReference type="GO" id="GO:0016020">
    <property type="term" value="C:membrane"/>
    <property type="evidence" value="ECO:0007669"/>
    <property type="project" value="InterPro"/>
</dbReference>
<reference evidence="10" key="1">
    <citation type="submission" date="2020-04" db="EMBL/GenBank/DDBJ databases">
        <title>Genome Assembly and Annotation of Botryosphaeria dothidea sdau 11-99, a Latent Pathogen of Apple Fruit Ring Rot in China.</title>
        <authorList>
            <person name="Yu C."/>
            <person name="Diao Y."/>
            <person name="Lu Q."/>
            <person name="Zhao J."/>
            <person name="Cui S."/>
            <person name="Peng C."/>
            <person name="He B."/>
            <person name="Liu H."/>
        </authorList>
    </citation>
    <scope>NUCLEOTIDE SEQUENCE [LARGE SCALE GENOMIC DNA]</scope>
    <source>
        <strain evidence="10">Sdau11-99</strain>
    </source>
</reference>
<evidence type="ECO:0000256" key="4">
    <source>
        <dbReference type="ARBA" id="ARBA00022801"/>
    </source>
</evidence>
<dbReference type="InterPro" id="IPR012341">
    <property type="entry name" value="6hp_glycosidase-like_sf"/>
</dbReference>
<keyword evidence="9" id="KW-0326">Glycosidase</keyword>
<protein>
    <recommendedName>
        <fullName evidence="9">alpha-1,2-Mannosidase</fullName>
        <ecNumber evidence="9">3.2.1.-</ecNumber>
    </recommendedName>
</protein>
<dbReference type="Proteomes" id="UP000572817">
    <property type="component" value="Unassembled WGS sequence"/>
</dbReference>
<feature type="active site" evidence="6">
    <location>
        <position position="316"/>
    </location>
</feature>
<dbReference type="GO" id="GO:0004571">
    <property type="term" value="F:mannosyl-oligosaccharide 1,2-alpha-mannosidase activity"/>
    <property type="evidence" value="ECO:0007669"/>
    <property type="project" value="InterPro"/>
</dbReference>
<evidence type="ECO:0000256" key="1">
    <source>
        <dbReference type="ARBA" id="ARBA00001913"/>
    </source>
</evidence>
<evidence type="ECO:0000256" key="2">
    <source>
        <dbReference type="ARBA" id="ARBA00004922"/>
    </source>
</evidence>
<organism evidence="10 11">
    <name type="scientific">Botryosphaeria dothidea</name>
    <dbReference type="NCBI Taxonomy" id="55169"/>
    <lineage>
        <taxon>Eukaryota</taxon>
        <taxon>Fungi</taxon>
        <taxon>Dikarya</taxon>
        <taxon>Ascomycota</taxon>
        <taxon>Pezizomycotina</taxon>
        <taxon>Dothideomycetes</taxon>
        <taxon>Dothideomycetes incertae sedis</taxon>
        <taxon>Botryosphaeriales</taxon>
        <taxon>Botryosphaeriaceae</taxon>
        <taxon>Botryosphaeria</taxon>
    </lineage>
</organism>
<dbReference type="UniPathway" id="UPA00378"/>
<dbReference type="InterPro" id="IPR036026">
    <property type="entry name" value="Seven-hairpin_glycosidases"/>
</dbReference>
<feature type="active site" evidence="6">
    <location>
        <position position="509"/>
    </location>
</feature>
<dbReference type="PRINTS" id="PR00747">
    <property type="entry name" value="GLYHDRLASE47"/>
</dbReference>
<accession>A0A8H4II82</accession>
<gene>
    <name evidence="10" type="ORF">GTA08_BOTSDO10860</name>
</gene>
<dbReference type="InterPro" id="IPR050749">
    <property type="entry name" value="Glycosyl_Hydrolase_47"/>
</dbReference>
<dbReference type="EC" id="3.2.1.-" evidence="9"/>
<dbReference type="PANTHER" id="PTHR11742">
    <property type="entry name" value="MANNOSYL-OLIGOSACCHARIDE ALPHA-1,2-MANNOSIDASE-RELATED"/>
    <property type="match status" value="1"/>
</dbReference>
<comment type="cofactor">
    <cofactor evidence="1 7">
        <name>Ca(2+)</name>
        <dbReference type="ChEBI" id="CHEBI:29108"/>
    </cofactor>
</comment>
<evidence type="ECO:0000313" key="10">
    <source>
        <dbReference type="EMBL" id="KAF4301530.1"/>
    </source>
</evidence>